<keyword evidence="4" id="KW-1185">Reference proteome</keyword>
<dbReference type="RefSeq" id="XP_009217968.1">
    <property type="nucleotide sequence ID" value="XM_009219704.1"/>
</dbReference>
<dbReference type="Proteomes" id="UP000006039">
    <property type="component" value="Unassembled WGS sequence"/>
</dbReference>
<dbReference type="HOGENOM" id="CLU_1525233_0_0_1"/>
<reference evidence="3" key="5">
    <citation type="submission" date="2018-04" db="UniProtKB">
        <authorList>
            <consortium name="EnsemblFungi"/>
        </authorList>
    </citation>
    <scope>IDENTIFICATION</scope>
    <source>
        <strain evidence="3">R3-111a-1</strain>
    </source>
</reference>
<feature type="region of interest" description="Disordered" evidence="1">
    <location>
        <begin position="126"/>
        <end position="176"/>
    </location>
</feature>
<dbReference type="AlphaFoldDB" id="J3NKZ2"/>
<reference evidence="3" key="4">
    <citation type="journal article" date="2015" name="G3 (Bethesda)">
        <title>Genome sequences of three phytopathogenic species of the Magnaporthaceae family of fungi.</title>
        <authorList>
            <person name="Okagaki L.H."/>
            <person name="Nunes C.C."/>
            <person name="Sailsbery J."/>
            <person name="Clay B."/>
            <person name="Brown D."/>
            <person name="John T."/>
            <person name="Oh Y."/>
            <person name="Young N."/>
            <person name="Fitzgerald M."/>
            <person name="Haas B.J."/>
            <person name="Zeng Q."/>
            <person name="Young S."/>
            <person name="Adiconis X."/>
            <person name="Fan L."/>
            <person name="Levin J.Z."/>
            <person name="Mitchell T.K."/>
            <person name="Okubara P.A."/>
            <person name="Farman M.L."/>
            <person name="Kohn L.M."/>
            <person name="Birren B."/>
            <person name="Ma L.-J."/>
            <person name="Dean R.A."/>
        </authorList>
    </citation>
    <scope>NUCLEOTIDE SEQUENCE</scope>
    <source>
        <strain evidence="3">R3-111a-1</strain>
    </source>
</reference>
<sequence>MTASAFVPRFRSLLAPHAQKQQMTNARLGIQSRLTSIVSLRPQSRRDQTGSSARGCYPSSLGRVKRRDGFHCATGQGPHPLSWRPACGRPDDAKSGKLWSYTTGPGLRHATARPSSELLAAMVAPRSSPAGDMPPPLPYQADLRRHAHYKKTAFTSSDRNRNSGHGRGDLSVLTAS</sequence>
<gene>
    <name evidence="3" type="primary">20342391</name>
    <name evidence="2" type="ORF">GGTG_01933</name>
</gene>
<reference evidence="2" key="2">
    <citation type="submission" date="2010-07" db="EMBL/GenBank/DDBJ databases">
        <authorList>
            <consortium name="The Broad Institute Genome Sequencing Platform"/>
            <consortium name="Broad Institute Genome Sequencing Center for Infectious Disease"/>
            <person name="Ma L.-J."/>
            <person name="Dead R."/>
            <person name="Young S."/>
            <person name="Zeng Q."/>
            <person name="Koehrsen M."/>
            <person name="Alvarado L."/>
            <person name="Berlin A."/>
            <person name="Chapman S.B."/>
            <person name="Chen Z."/>
            <person name="Freedman E."/>
            <person name="Gellesch M."/>
            <person name="Goldberg J."/>
            <person name="Griggs A."/>
            <person name="Gujja S."/>
            <person name="Heilman E.R."/>
            <person name="Heiman D."/>
            <person name="Hepburn T."/>
            <person name="Howarth C."/>
            <person name="Jen D."/>
            <person name="Larson L."/>
            <person name="Mehta T."/>
            <person name="Neiman D."/>
            <person name="Pearson M."/>
            <person name="Roberts A."/>
            <person name="Saif S."/>
            <person name="Shea T."/>
            <person name="Shenoy N."/>
            <person name="Sisk P."/>
            <person name="Stolte C."/>
            <person name="Sykes S."/>
            <person name="Walk T."/>
            <person name="White J."/>
            <person name="Yandava C."/>
            <person name="Haas B."/>
            <person name="Nusbaum C."/>
            <person name="Birren B."/>
        </authorList>
    </citation>
    <scope>NUCLEOTIDE SEQUENCE</scope>
    <source>
        <strain evidence="2">R3-111a-1</strain>
    </source>
</reference>
<dbReference type="VEuPathDB" id="FungiDB:GGTG_01933"/>
<evidence type="ECO:0000313" key="3">
    <source>
        <dbReference type="EnsemblFungi" id="EJT81959"/>
    </source>
</evidence>
<dbReference type="GeneID" id="20342391"/>
<organism evidence="2">
    <name type="scientific">Gaeumannomyces tritici (strain R3-111a-1)</name>
    <name type="common">Wheat and barley take-all root rot fungus</name>
    <name type="synonym">Gaeumannomyces graminis var. tritici</name>
    <dbReference type="NCBI Taxonomy" id="644352"/>
    <lineage>
        <taxon>Eukaryota</taxon>
        <taxon>Fungi</taxon>
        <taxon>Dikarya</taxon>
        <taxon>Ascomycota</taxon>
        <taxon>Pezizomycotina</taxon>
        <taxon>Sordariomycetes</taxon>
        <taxon>Sordariomycetidae</taxon>
        <taxon>Magnaporthales</taxon>
        <taxon>Magnaporthaceae</taxon>
        <taxon>Gaeumannomyces</taxon>
    </lineage>
</organism>
<evidence type="ECO:0000313" key="2">
    <source>
        <dbReference type="EMBL" id="EJT81959.1"/>
    </source>
</evidence>
<accession>J3NKZ2</accession>
<reference evidence="4" key="1">
    <citation type="submission" date="2010-07" db="EMBL/GenBank/DDBJ databases">
        <title>The genome sequence of Gaeumannomyces graminis var. tritici strain R3-111a-1.</title>
        <authorList>
            <consortium name="The Broad Institute Genome Sequencing Platform"/>
            <person name="Ma L.-J."/>
            <person name="Dead R."/>
            <person name="Young S."/>
            <person name="Zeng Q."/>
            <person name="Koehrsen M."/>
            <person name="Alvarado L."/>
            <person name="Berlin A."/>
            <person name="Chapman S.B."/>
            <person name="Chen Z."/>
            <person name="Freedman E."/>
            <person name="Gellesch M."/>
            <person name="Goldberg J."/>
            <person name="Griggs A."/>
            <person name="Gujja S."/>
            <person name="Heilman E.R."/>
            <person name="Heiman D."/>
            <person name="Hepburn T."/>
            <person name="Howarth C."/>
            <person name="Jen D."/>
            <person name="Larson L."/>
            <person name="Mehta T."/>
            <person name="Neiman D."/>
            <person name="Pearson M."/>
            <person name="Roberts A."/>
            <person name="Saif S."/>
            <person name="Shea T."/>
            <person name="Shenoy N."/>
            <person name="Sisk P."/>
            <person name="Stolte C."/>
            <person name="Sykes S."/>
            <person name="Walk T."/>
            <person name="White J."/>
            <person name="Yandava C."/>
            <person name="Haas B."/>
            <person name="Nusbaum C."/>
            <person name="Birren B."/>
        </authorList>
    </citation>
    <scope>NUCLEOTIDE SEQUENCE [LARGE SCALE GENOMIC DNA]</scope>
    <source>
        <strain evidence="4">R3-111a-1</strain>
    </source>
</reference>
<reference evidence="2" key="3">
    <citation type="submission" date="2010-09" db="EMBL/GenBank/DDBJ databases">
        <title>Annotation of Gaeumannomyces graminis var. tritici R3-111a-1.</title>
        <authorList>
            <consortium name="The Broad Institute Genome Sequencing Platform"/>
            <person name="Ma L.-J."/>
            <person name="Dead R."/>
            <person name="Young S.K."/>
            <person name="Zeng Q."/>
            <person name="Gargeya S."/>
            <person name="Fitzgerald M."/>
            <person name="Haas B."/>
            <person name="Abouelleil A."/>
            <person name="Alvarado L."/>
            <person name="Arachchi H.M."/>
            <person name="Berlin A."/>
            <person name="Brown A."/>
            <person name="Chapman S.B."/>
            <person name="Chen Z."/>
            <person name="Dunbar C."/>
            <person name="Freedman E."/>
            <person name="Gearin G."/>
            <person name="Gellesch M."/>
            <person name="Goldberg J."/>
            <person name="Griggs A."/>
            <person name="Gujja S."/>
            <person name="Heiman D."/>
            <person name="Howarth C."/>
            <person name="Larson L."/>
            <person name="Lui A."/>
            <person name="MacDonald P.J.P."/>
            <person name="Mehta T."/>
            <person name="Montmayeur A."/>
            <person name="Murphy C."/>
            <person name="Neiman D."/>
            <person name="Pearson M."/>
            <person name="Priest M."/>
            <person name="Roberts A."/>
            <person name="Saif S."/>
            <person name="Shea T."/>
            <person name="Shenoy N."/>
            <person name="Sisk P."/>
            <person name="Stolte C."/>
            <person name="Sykes S."/>
            <person name="Yandava C."/>
            <person name="Wortman J."/>
            <person name="Nusbaum C."/>
            <person name="Birren B."/>
        </authorList>
    </citation>
    <scope>NUCLEOTIDE SEQUENCE</scope>
    <source>
        <strain evidence="2">R3-111a-1</strain>
    </source>
</reference>
<protein>
    <submittedName>
        <fullName evidence="2 3">Uncharacterized protein</fullName>
    </submittedName>
</protein>
<evidence type="ECO:0000313" key="4">
    <source>
        <dbReference type="Proteomes" id="UP000006039"/>
    </source>
</evidence>
<name>J3NKZ2_GAET3</name>
<dbReference type="EMBL" id="GL385395">
    <property type="protein sequence ID" value="EJT81959.1"/>
    <property type="molecule type" value="Genomic_DNA"/>
</dbReference>
<proteinExistence type="predicted"/>
<evidence type="ECO:0000256" key="1">
    <source>
        <dbReference type="SAM" id="MobiDB-lite"/>
    </source>
</evidence>
<dbReference type="EnsemblFungi" id="EJT81959">
    <property type="protein sequence ID" value="EJT81959"/>
    <property type="gene ID" value="GGTG_01933"/>
</dbReference>